<reference evidence="1" key="1">
    <citation type="submission" date="2023-04" db="EMBL/GenBank/DDBJ databases">
        <title>Candida boidinii NBRC 1967.</title>
        <authorList>
            <person name="Ichikawa N."/>
            <person name="Sato H."/>
            <person name="Tonouchi N."/>
        </authorList>
    </citation>
    <scope>NUCLEOTIDE SEQUENCE</scope>
    <source>
        <strain evidence="1">NBRC 1967</strain>
    </source>
</reference>
<dbReference type="Proteomes" id="UP001165101">
    <property type="component" value="Unassembled WGS sequence"/>
</dbReference>
<sequence>MLGFLVNAISTSLGDGLWVFSALASGTLINVYGPRVCCMIGASGYPFYIAGFWVYDKTGIAAIPIICGVISGLTCGFLWGAQMWIVATYAKENEKGKYVAWNHIMFVLGGTAGCIITTCISKDLKKGNQGVYWYIYLIFVMITASAVAFAYFLEDPKKIRRDDGTKIAIFKARTIKEELTSLVDAFTHKRIILMMIPLFTCQIMFSLYSSLNSHIFSTRARALNNLFYWFAQVPASFLFEFLADYKGLSRKTRGYLALGATATVVFSGLMGVSIMMGKWGLSDFSRSVTLGIDWSETKYAGLFIWYFVCGISYGMMMSLRIWIISSFSNNPQQQSSYSGIIVTFQAAGISIAFGLNAAGVAYEKLLIVWWALYGTSMICMACAIKFFVTDTDYGKEENVIVPLEARNEIEQSHLDTTISVTGDNEDTKITALDLKAITSEASELVTGYRLQNIYNLVSNKRSFLLKFAKPDSKVNIVVESGLKVYVSEFQRPTLPQPSGFVVKLRKHLKTKRLTRIYQLGDDRICVMEFNDGLYYLVFEFFSAGNIVLLDSDKTILSLFRLVDEHENNSKYAVGETYSTNIENFSSNEYSHEFTKEEVTQWVNEEIESVQKEKEKPNSSQKSIKREVKVVCHY</sequence>
<evidence type="ECO:0000313" key="1">
    <source>
        <dbReference type="EMBL" id="GME94958.1"/>
    </source>
</evidence>
<evidence type="ECO:0000313" key="2">
    <source>
        <dbReference type="Proteomes" id="UP001165101"/>
    </source>
</evidence>
<accession>A0ACB5TTL8</accession>
<name>A0ACB5TTL8_CANBO</name>
<keyword evidence="2" id="KW-1185">Reference proteome</keyword>
<proteinExistence type="predicted"/>
<comment type="caution">
    <text evidence="1">The sequence shown here is derived from an EMBL/GenBank/DDBJ whole genome shotgun (WGS) entry which is preliminary data.</text>
</comment>
<gene>
    <name evidence="1" type="ORF">Cboi01_000371900</name>
</gene>
<dbReference type="EMBL" id="BSXV01002129">
    <property type="protein sequence ID" value="GME94958.1"/>
    <property type="molecule type" value="Genomic_DNA"/>
</dbReference>
<protein>
    <submittedName>
        <fullName evidence="1">Unnamed protein product</fullName>
    </submittedName>
</protein>
<organism evidence="1 2">
    <name type="scientific">Candida boidinii</name>
    <name type="common">Yeast</name>
    <dbReference type="NCBI Taxonomy" id="5477"/>
    <lineage>
        <taxon>Eukaryota</taxon>
        <taxon>Fungi</taxon>
        <taxon>Dikarya</taxon>
        <taxon>Ascomycota</taxon>
        <taxon>Saccharomycotina</taxon>
        <taxon>Pichiomycetes</taxon>
        <taxon>Pichiales</taxon>
        <taxon>Pichiaceae</taxon>
        <taxon>Ogataea</taxon>
        <taxon>Ogataea/Candida clade</taxon>
    </lineage>
</organism>